<protein>
    <submittedName>
        <fullName evidence="2">Sugar phosphate isomerase/epimerase</fullName>
    </submittedName>
</protein>
<dbReference type="GO" id="GO:0016853">
    <property type="term" value="F:isomerase activity"/>
    <property type="evidence" value="ECO:0007669"/>
    <property type="project" value="UniProtKB-KW"/>
</dbReference>
<proteinExistence type="predicted"/>
<organism evidence="2 3">
    <name type="scientific">Kribbella jejuensis</name>
    <dbReference type="NCBI Taxonomy" id="236068"/>
    <lineage>
        <taxon>Bacteria</taxon>
        <taxon>Bacillati</taxon>
        <taxon>Actinomycetota</taxon>
        <taxon>Actinomycetes</taxon>
        <taxon>Propionibacteriales</taxon>
        <taxon>Kribbellaceae</taxon>
        <taxon>Kribbella</taxon>
    </lineage>
</organism>
<dbReference type="InterPro" id="IPR013022">
    <property type="entry name" value="Xyl_isomerase-like_TIM-brl"/>
</dbReference>
<dbReference type="AlphaFoldDB" id="A0A542EVV8"/>
<dbReference type="Gene3D" id="3.20.20.150">
    <property type="entry name" value="Divalent-metal-dependent TIM barrel enzymes"/>
    <property type="match status" value="1"/>
</dbReference>
<evidence type="ECO:0000259" key="1">
    <source>
        <dbReference type="Pfam" id="PF01261"/>
    </source>
</evidence>
<keyword evidence="3" id="KW-1185">Reference proteome</keyword>
<evidence type="ECO:0000313" key="3">
    <source>
        <dbReference type="Proteomes" id="UP000316298"/>
    </source>
</evidence>
<evidence type="ECO:0000313" key="2">
    <source>
        <dbReference type="EMBL" id="TQJ19306.1"/>
    </source>
</evidence>
<dbReference type="EMBL" id="VFMM01000001">
    <property type="protein sequence ID" value="TQJ19306.1"/>
    <property type="molecule type" value="Genomic_DNA"/>
</dbReference>
<dbReference type="RefSeq" id="WP_141857216.1">
    <property type="nucleotide sequence ID" value="NZ_BAAAKA010000004.1"/>
</dbReference>
<dbReference type="PANTHER" id="PTHR12110:SF52">
    <property type="entry name" value="XYLOSE ISOMERASE"/>
    <property type="match status" value="1"/>
</dbReference>
<gene>
    <name evidence="2" type="ORF">FB475_3469</name>
</gene>
<name>A0A542EVV8_9ACTN</name>
<dbReference type="Pfam" id="PF01261">
    <property type="entry name" value="AP_endonuc_2"/>
    <property type="match status" value="1"/>
</dbReference>
<dbReference type="InterPro" id="IPR050312">
    <property type="entry name" value="IolE/XylAMocC-like"/>
</dbReference>
<comment type="caution">
    <text evidence="2">The sequence shown here is derived from an EMBL/GenBank/DDBJ whole genome shotgun (WGS) entry which is preliminary data.</text>
</comment>
<dbReference type="SUPFAM" id="SSF51658">
    <property type="entry name" value="Xylose isomerase-like"/>
    <property type="match status" value="1"/>
</dbReference>
<dbReference type="InterPro" id="IPR036237">
    <property type="entry name" value="Xyl_isomerase-like_sf"/>
</dbReference>
<dbReference type="Proteomes" id="UP000316298">
    <property type="component" value="Unassembled WGS sequence"/>
</dbReference>
<reference evidence="2 3" key="1">
    <citation type="submission" date="2019-06" db="EMBL/GenBank/DDBJ databases">
        <title>Sequencing the genomes of 1000 actinobacteria strains.</title>
        <authorList>
            <person name="Klenk H.-P."/>
        </authorList>
    </citation>
    <scope>NUCLEOTIDE SEQUENCE [LARGE SCALE GENOMIC DNA]</scope>
    <source>
        <strain evidence="2 3">DSM 17305</strain>
    </source>
</reference>
<feature type="domain" description="Xylose isomerase-like TIM barrel" evidence="1">
    <location>
        <begin position="27"/>
        <end position="254"/>
    </location>
</feature>
<accession>A0A542EVV8</accession>
<dbReference type="OrthoDB" id="9787068at2"/>
<dbReference type="PANTHER" id="PTHR12110">
    <property type="entry name" value="HYDROXYPYRUVATE ISOMERASE"/>
    <property type="match status" value="1"/>
</dbReference>
<sequence length="278" mass="30519">MSNRYSLNQATTKYWPLEDVVATSARANLEWIGLWREPIQEYGVDKAAKLVADAGLKVSSLCRGGFFTSTDPAERQAKIEDNRRAIDEAATIGTPVLILVSGGLPAGSRDLDGARAMVRDGLAELGPYAEERGVTLAVEALHPMFCSDRCVVSSLGGALDLAEQFPANQVGVVVDAYHLWWDADLYRQIERAGERIVSYQVSDWVVPLPADTLLGRGMMGDGSIDLRRMRAACDAAGYDGPIEVEIFNQQLWDSPGQDVFDLAYARYQEHVLQKELPV</sequence>
<keyword evidence="2" id="KW-0413">Isomerase</keyword>